<evidence type="ECO:0000313" key="2">
    <source>
        <dbReference type="WBParaSite" id="ALUE_0001293401-mRNA-1"/>
    </source>
</evidence>
<name>A0A0M3I724_ASCLU</name>
<sequence>METDATVQTSAQDEPFEVSSQCALIHTLTMNYVHPPKNIIYWWIPLKTKPLARAAKLITVTSEQRVPPRHRSRKVCADLQLSYQIGSTVILLCDI</sequence>
<accession>A0A0M3I724</accession>
<protein>
    <submittedName>
        <fullName evidence="2">Ovule protein</fullName>
    </submittedName>
</protein>
<evidence type="ECO:0000313" key="1">
    <source>
        <dbReference type="Proteomes" id="UP000036681"/>
    </source>
</evidence>
<dbReference type="WBParaSite" id="ALUE_0001293401-mRNA-1">
    <property type="protein sequence ID" value="ALUE_0001293401-mRNA-1"/>
    <property type="gene ID" value="ALUE_0001293401"/>
</dbReference>
<organism evidence="1 2">
    <name type="scientific">Ascaris lumbricoides</name>
    <name type="common">Giant roundworm</name>
    <dbReference type="NCBI Taxonomy" id="6252"/>
    <lineage>
        <taxon>Eukaryota</taxon>
        <taxon>Metazoa</taxon>
        <taxon>Ecdysozoa</taxon>
        <taxon>Nematoda</taxon>
        <taxon>Chromadorea</taxon>
        <taxon>Rhabditida</taxon>
        <taxon>Spirurina</taxon>
        <taxon>Ascaridomorpha</taxon>
        <taxon>Ascaridoidea</taxon>
        <taxon>Ascarididae</taxon>
        <taxon>Ascaris</taxon>
    </lineage>
</organism>
<dbReference type="Proteomes" id="UP000036681">
    <property type="component" value="Unplaced"/>
</dbReference>
<proteinExistence type="predicted"/>
<reference evidence="2" key="1">
    <citation type="submission" date="2017-02" db="UniProtKB">
        <authorList>
            <consortium name="WormBaseParasite"/>
        </authorList>
    </citation>
    <scope>IDENTIFICATION</scope>
</reference>
<keyword evidence="1" id="KW-1185">Reference proteome</keyword>
<dbReference type="AlphaFoldDB" id="A0A0M3I724"/>